<protein>
    <recommendedName>
        <fullName evidence="4">Golgi apparatus membrane protein TVP38</fullName>
    </recommendedName>
    <alternativeName>
        <fullName evidence="5">Golgi apparatus membrane protein tvp38</fullName>
    </alternativeName>
</protein>
<feature type="transmembrane region" description="Helical" evidence="10">
    <location>
        <begin position="93"/>
        <end position="121"/>
    </location>
</feature>
<dbReference type="Proteomes" id="UP000005222">
    <property type="component" value="Chromosome L"/>
</dbReference>
<gene>
    <name evidence="12" type="primary">Piso0_004391</name>
    <name evidence="12" type="ORF">GNLVRS01_PISO0K15850g</name>
    <name evidence="13" type="ORF">GNLVRS01_PISO0L15851g</name>
</gene>
<dbReference type="FunCoup" id="G8Y8N9">
    <property type="interactions" value="180"/>
</dbReference>
<dbReference type="Pfam" id="PF09335">
    <property type="entry name" value="VTT_dom"/>
    <property type="match status" value="1"/>
</dbReference>
<feature type="transmembrane region" description="Helical" evidence="10">
    <location>
        <begin position="245"/>
        <end position="263"/>
    </location>
</feature>
<dbReference type="PANTHER" id="PTHR47549:SF1">
    <property type="entry name" value="GOLGI APPARATUS MEMBRANE PROTEIN TVP38"/>
    <property type="match status" value="1"/>
</dbReference>
<reference evidence="12" key="1">
    <citation type="submission" date="2011-10" db="EMBL/GenBank/DDBJ databases">
        <authorList>
            <person name="Genoscope - CEA"/>
        </authorList>
    </citation>
    <scope>NUCLEOTIDE SEQUENCE</scope>
</reference>
<dbReference type="GO" id="GO:0000022">
    <property type="term" value="P:mitotic spindle elongation"/>
    <property type="evidence" value="ECO:0007669"/>
    <property type="project" value="TreeGrafter"/>
</dbReference>
<feature type="domain" description="VTT" evidence="11">
    <location>
        <begin position="111"/>
        <end position="227"/>
    </location>
</feature>
<dbReference type="PANTHER" id="PTHR47549">
    <property type="entry name" value="GOLGI APPARATUS MEMBRANE PROTEIN TVP38-RELATED"/>
    <property type="match status" value="1"/>
</dbReference>
<dbReference type="HOGENOM" id="CLU_041954_1_0_1"/>
<evidence type="ECO:0000256" key="1">
    <source>
        <dbReference type="ARBA" id="ARBA00002978"/>
    </source>
</evidence>
<dbReference type="InterPro" id="IPR051076">
    <property type="entry name" value="Golgi_membrane_TVP38/TMEM64"/>
</dbReference>
<reference evidence="14" key="2">
    <citation type="journal article" date="2012" name="G3 (Bethesda)">
        <title>Pichia sorbitophila, an interspecies yeast hybrid reveals early steps of genome resolution following polyploidization.</title>
        <authorList>
            <person name="Leh Louis V."/>
            <person name="Despons L."/>
            <person name="Friedrich A."/>
            <person name="Martin T."/>
            <person name="Durrens P."/>
            <person name="Casaregola S."/>
            <person name="Neuveglise C."/>
            <person name="Fairhead C."/>
            <person name="Marck C."/>
            <person name="Cruz J.A."/>
            <person name="Straub M.L."/>
            <person name="Kugler V."/>
            <person name="Sacerdot C."/>
            <person name="Uzunov Z."/>
            <person name="Thierry A."/>
            <person name="Weiss S."/>
            <person name="Bleykasten C."/>
            <person name="De Montigny J."/>
            <person name="Jacques N."/>
            <person name="Jung P."/>
            <person name="Lemaire M."/>
            <person name="Mallet S."/>
            <person name="Morel G."/>
            <person name="Richard G.F."/>
            <person name="Sarkar A."/>
            <person name="Savel G."/>
            <person name="Schacherer J."/>
            <person name="Seret M.L."/>
            <person name="Talla E."/>
            <person name="Samson G."/>
            <person name="Jubin C."/>
            <person name="Poulain J."/>
            <person name="Vacherie B."/>
            <person name="Barbe V."/>
            <person name="Pelletier E."/>
            <person name="Sherman D.J."/>
            <person name="Westhof E."/>
            <person name="Weissenbach J."/>
            <person name="Baret P.V."/>
            <person name="Wincker P."/>
            <person name="Gaillardin C."/>
            <person name="Dujon B."/>
            <person name="Souciet J.L."/>
        </authorList>
    </citation>
    <scope>NUCLEOTIDE SEQUENCE [LARGE SCALE GENOMIC DNA]</scope>
    <source>
        <strain evidence="14">ATCC MYA-4447 / BCRC 22081 / CBS 7064 / NBRC 10061 / NRRL Y-12695</strain>
    </source>
</reference>
<evidence type="ECO:0000313" key="13">
    <source>
        <dbReference type="EMBL" id="CCE84834.1"/>
    </source>
</evidence>
<dbReference type="OMA" id="HDMISVV"/>
<comment type="subcellular location">
    <subcellularLocation>
        <location evidence="2">Golgi apparatus membrane</location>
        <topology evidence="2">Multi-pass membrane protein</topology>
    </subcellularLocation>
</comment>
<evidence type="ECO:0000256" key="9">
    <source>
        <dbReference type="ARBA" id="ARBA00023136"/>
    </source>
</evidence>
<keyword evidence="7 10" id="KW-1133">Transmembrane helix</keyword>
<dbReference type="EMBL" id="FO082048">
    <property type="protein sequence ID" value="CCE84834.1"/>
    <property type="molecule type" value="Genomic_DNA"/>
</dbReference>
<sequence length="336" mass="36943">MVQLPTFQGRENDLHIGGSYADIVRNIGSDITASAMQSREWFMRQSRVRKIGLAAVAVLGMSLGVVMLVFHNAVVHKLVQASDKWHSLSHGKLLLFTLVFFVGFPPLLGFSLLSTLAGMIYGFPGGWPILAAGSILGSFCSFIVFRYLLQNQAHKLIKTNKKLEAFAEILREDSSFVLLILIRLCPLPYSLSNGALAGVPELPAFTFFMASLVSSPKLFVHVFAGHQLKALGDESSSRATKIVKLLSIVVTGLALSATTIFIYKKMQEKLNSYYQRQHNAPHEDAIFGDFNGDIESGTNLELASTDYDADNFIIADDTEDIEETSLDNSKSTNDNK</sequence>
<evidence type="ECO:0000313" key="12">
    <source>
        <dbReference type="EMBL" id="CCE83803.1"/>
    </source>
</evidence>
<dbReference type="eggNOG" id="KOG3140">
    <property type="taxonomic scope" value="Eukaryota"/>
</dbReference>
<evidence type="ECO:0000256" key="5">
    <source>
        <dbReference type="ARBA" id="ARBA00020673"/>
    </source>
</evidence>
<name>G8Y8N9_PICSO</name>
<evidence type="ECO:0000256" key="10">
    <source>
        <dbReference type="SAM" id="Phobius"/>
    </source>
</evidence>
<evidence type="ECO:0000256" key="8">
    <source>
        <dbReference type="ARBA" id="ARBA00023034"/>
    </source>
</evidence>
<dbReference type="EMBL" id="FO082049">
    <property type="protein sequence ID" value="CCE83803.1"/>
    <property type="molecule type" value="Genomic_DNA"/>
</dbReference>
<feature type="transmembrane region" description="Helical" evidence="10">
    <location>
        <begin position="127"/>
        <end position="149"/>
    </location>
</feature>
<feature type="transmembrane region" description="Helical" evidence="10">
    <location>
        <begin position="51"/>
        <end position="73"/>
    </location>
</feature>
<organism evidence="12 14">
    <name type="scientific">Pichia sorbitophila (strain ATCC MYA-4447 / BCRC 22081 / CBS 7064 / NBRC 10061 / NRRL Y-12695)</name>
    <name type="common">Hybrid yeast</name>
    <dbReference type="NCBI Taxonomy" id="559304"/>
    <lineage>
        <taxon>Eukaryota</taxon>
        <taxon>Fungi</taxon>
        <taxon>Dikarya</taxon>
        <taxon>Ascomycota</taxon>
        <taxon>Saccharomycotina</taxon>
        <taxon>Pichiomycetes</taxon>
        <taxon>Debaryomycetaceae</taxon>
        <taxon>Millerozyma</taxon>
    </lineage>
</organism>
<feature type="transmembrane region" description="Helical" evidence="10">
    <location>
        <begin position="202"/>
        <end position="224"/>
    </location>
</feature>
<dbReference type="InterPro" id="IPR032816">
    <property type="entry name" value="VTT_dom"/>
</dbReference>
<dbReference type="GO" id="GO:0000139">
    <property type="term" value="C:Golgi membrane"/>
    <property type="evidence" value="ECO:0007669"/>
    <property type="project" value="UniProtKB-SubCell"/>
</dbReference>
<dbReference type="OrthoDB" id="166803at2759"/>
<evidence type="ECO:0000313" key="14">
    <source>
        <dbReference type="Proteomes" id="UP000005222"/>
    </source>
</evidence>
<keyword evidence="8" id="KW-0333">Golgi apparatus</keyword>
<keyword evidence="9 10" id="KW-0472">Membrane</keyword>
<comment type="function">
    <text evidence="1">Golgi membrane protein involved in vesicular trafficking and spindle migration.</text>
</comment>
<dbReference type="AlphaFoldDB" id="G8Y8N9"/>
<proteinExistence type="inferred from homology"/>
<dbReference type="InParanoid" id="G8Y8N9"/>
<comment type="similarity">
    <text evidence="3">Belongs to the TVP38/TMEM64 family.</text>
</comment>
<keyword evidence="14" id="KW-1185">Reference proteome</keyword>
<dbReference type="GO" id="GO:0016192">
    <property type="term" value="P:vesicle-mediated transport"/>
    <property type="evidence" value="ECO:0007669"/>
    <property type="project" value="TreeGrafter"/>
</dbReference>
<keyword evidence="6 10" id="KW-0812">Transmembrane</keyword>
<evidence type="ECO:0000256" key="6">
    <source>
        <dbReference type="ARBA" id="ARBA00022692"/>
    </source>
</evidence>
<evidence type="ECO:0000256" key="3">
    <source>
        <dbReference type="ARBA" id="ARBA00008640"/>
    </source>
</evidence>
<dbReference type="STRING" id="559304.G8Y8N9"/>
<accession>G8Y8N9</accession>
<evidence type="ECO:0000256" key="7">
    <source>
        <dbReference type="ARBA" id="ARBA00022989"/>
    </source>
</evidence>
<evidence type="ECO:0000259" key="11">
    <source>
        <dbReference type="Pfam" id="PF09335"/>
    </source>
</evidence>
<evidence type="ECO:0000256" key="2">
    <source>
        <dbReference type="ARBA" id="ARBA00004653"/>
    </source>
</evidence>
<dbReference type="Proteomes" id="UP000005222">
    <property type="component" value="Chromosome K"/>
</dbReference>
<evidence type="ECO:0000256" key="4">
    <source>
        <dbReference type="ARBA" id="ARBA00013533"/>
    </source>
</evidence>